<keyword evidence="1" id="KW-0472">Membrane</keyword>
<evidence type="ECO:0000256" key="1">
    <source>
        <dbReference type="SAM" id="Phobius"/>
    </source>
</evidence>
<reference evidence="2" key="1">
    <citation type="submission" date="2019-09" db="EMBL/GenBank/DDBJ databases">
        <title>Characterisation of the sponge microbiome using genome-centric metagenomics.</title>
        <authorList>
            <person name="Engelberts J.P."/>
            <person name="Robbins S.J."/>
            <person name="De Goeij J.M."/>
            <person name="Aranda M."/>
            <person name="Bell S.C."/>
            <person name="Webster N.S."/>
        </authorList>
    </citation>
    <scope>NUCLEOTIDE SEQUENCE</scope>
    <source>
        <strain evidence="2">SB0664_bin_27</strain>
    </source>
</reference>
<keyword evidence="1" id="KW-1133">Transmembrane helix</keyword>
<dbReference type="EMBL" id="VXRG01000089">
    <property type="protein sequence ID" value="MXY93867.1"/>
    <property type="molecule type" value="Genomic_DNA"/>
</dbReference>
<dbReference type="AlphaFoldDB" id="A0A6B0YTC7"/>
<organism evidence="2">
    <name type="scientific">Caldilineaceae bacterium SB0664_bin_27</name>
    <dbReference type="NCBI Taxonomy" id="2605260"/>
    <lineage>
        <taxon>Bacteria</taxon>
        <taxon>Bacillati</taxon>
        <taxon>Chloroflexota</taxon>
        <taxon>Caldilineae</taxon>
        <taxon>Caldilineales</taxon>
        <taxon>Caldilineaceae</taxon>
    </lineage>
</organism>
<gene>
    <name evidence="2" type="ORF">F4Y42_10520</name>
</gene>
<evidence type="ECO:0000313" key="2">
    <source>
        <dbReference type="EMBL" id="MXY93867.1"/>
    </source>
</evidence>
<feature type="transmembrane region" description="Helical" evidence="1">
    <location>
        <begin position="34"/>
        <end position="53"/>
    </location>
</feature>
<comment type="caution">
    <text evidence="2">The sequence shown here is derived from an EMBL/GenBank/DDBJ whole genome shotgun (WGS) entry which is preliminary data.</text>
</comment>
<feature type="transmembrane region" description="Helical" evidence="1">
    <location>
        <begin position="105"/>
        <end position="123"/>
    </location>
</feature>
<name>A0A6B0YTC7_9CHLR</name>
<sequence>MGIAMQVFAVVFWIQFVAIQLYDPMSEGIGSLVWQIFDPFVAAGALISIYVGYRRKQEVDSASEQGLTKEYFEAHVTFYGGIMLFHALLWNWIGSRLTEQEMSLHWLWIFIDISVPLLLFPVGRHLAKGAFTKQAA</sequence>
<protein>
    <submittedName>
        <fullName evidence="2">Uncharacterized protein</fullName>
    </submittedName>
</protein>
<proteinExistence type="predicted"/>
<keyword evidence="1" id="KW-0812">Transmembrane</keyword>
<feature type="transmembrane region" description="Helical" evidence="1">
    <location>
        <begin position="74"/>
        <end position="93"/>
    </location>
</feature>
<accession>A0A6B0YTC7</accession>